<dbReference type="Proteomes" id="UP000009131">
    <property type="component" value="Unassembled WGS sequence"/>
</dbReference>
<dbReference type="OrthoDB" id="2669285at2759"/>
<dbReference type="InParanoid" id="G7E0A8"/>
<dbReference type="HOGENOM" id="CLU_2722744_0_0_1"/>
<reference evidence="2 3" key="1">
    <citation type="journal article" date="2011" name="J. Gen. Appl. Microbiol.">
        <title>Draft genome sequencing of the enigmatic basidiomycete Mixia osmundae.</title>
        <authorList>
            <person name="Nishida H."/>
            <person name="Nagatsuka Y."/>
            <person name="Sugiyama J."/>
        </authorList>
    </citation>
    <scope>NUCLEOTIDE SEQUENCE [LARGE SCALE GENOMIC DNA]</scope>
    <source>
        <strain evidence="3">CBS 9802 / IAM 14324 / JCM 22182 / KY 12970</strain>
    </source>
</reference>
<name>G7E0A8_MIXOS</name>
<dbReference type="AlphaFoldDB" id="G7E0A8"/>
<evidence type="ECO:0000313" key="3">
    <source>
        <dbReference type="Proteomes" id="UP000009131"/>
    </source>
</evidence>
<gene>
    <name evidence="2" type="primary">Mo02933</name>
    <name evidence="2" type="ORF">E5Q_02933</name>
</gene>
<sequence>MDSSLRLRRPPETTSGSSAPPEKQLGQTPSKAEAALATAYRQHVRPVIRADPTMASAFDPTEDPELYALWCK</sequence>
<proteinExistence type="predicted"/>
<comment type="caution">
    <text evidence="2">The sequence shown here is derived from an EMBL/GenBank/DDBJ whole genome shotgun (WGS) entry which is preliminary data.</text>
</comment>
<reference evidence="2 3" key="2">
    <citation type="journal article" date="2012" name="Open Biol.">
        <title>Characteristics of nucleosomes and linker DNA regions on the genome of the basidiomycete Mixia osmundae revealed by mono- and dinucleosome mapping.</title>
        <authorList>
            <person name="Nishida H."/>
            <person name="Kondo S."/>
            <person name="Matsumoto T."/>
            <person name="Suzuki Y."/>
            <person name="Yoshikawa H."/>
            <person name="Taylor T.D."/>
            <person name="Sugiyama J."/>
        </authorList>
    </citation>
    <scope>NUCLEOTIDE SEQUENCE [LARGE SCALE GENOMIC DNA]</scope>
    <source>
        <strain evidence="3">CBS 9802 / IAM 14324 / JCM 22182 / KY 12970</strain>
    </source>
</reference>
<protein>
    <submittedName>
        <fullName evidence="2">Uncharacterized protein</fullName>
    </submittedName>
</protein>
<keyword evidence="3" id="KW-1185">Reference proteome</keyword>
<accession>G7E0A8</accession>
<feature type="region of interest" description="Disordered" evidence="1">
    <location>
        <begin position="1"/>
        <end position="34"/>
    </location>
</feature>
<organism evidence="2 3">
    <name type="scientific">Mixia osmundae (strain CBS 9802 / IAM 14324 / JCM 22182 / KY 12970)</name>
    <dbReference type="NCBI Taxonomy" id="764103"/>
    <lineage>
        <taxon>Eukaryota</taxon>
        <taxon>Fungi</taxon>
        <taxon>Dikarya</taxon>
        <taxon>Basidiomycota</taxon>
        <taxon>Pucciniomycotina</taxon>
        <taxon>Mixiomycetes</taxon>
        <taxon>Mixiales</taxon>
        <taxon>Mixiaceae</taxon>
        <taxon>Mixia</taxon>
    </lineage>
</organism>
<evidence type="ECO:0000313" key="2">
    <source>
        <dbReference type="EMBL" id="GAA96268.1"/>
    </source>
</evidence>
<dbReference type="EMBL" id="BABT02000076">
    <property type="protein sequence ID" value="GAA96268.1"/>
    <property type="molecule type" value="Genomic_DNA"/>
</dbReference>
<dbReference type="RefSeq" id="XP_014570883.1">
    <property type="nucleotide sequence ID" value="XM_014715397.1"/>
</dbReference>
<evidence type="ECO:0000256" key="1">
    <source>
        <dbReference type="SAM" id="MobiDB-lite"/>
    </source>
</evidence>